<protein>
    <submittedName>
        <fullName evidence="2">Putative membrane protein</fullName>
    </submittedName>
</protein>
<dbReference type="EMBL" id="JACCAC010000001">
    <property type="protein sequence ID" value="NYG56386.1"/>
    <property type="molecule type" value="Genomic_DNA"/>
</dbReference>
<dbReference type="AlphaFoldDB" id="A0A7Y9RW04"/>
<dbReference type="RefSeq" id="WP_179518649.1">
    <property type="nucleotide sequence ID" value="NZ_JACCAC010000001.1"/>
</dbReference>
<evidence type="ECO:0000313" key="3">
    <source>
        <dbReference type="Proteomes" id="UP000544110"/>
    </source>
</evidence>
<evidence type="ECO:0000313" key="2">
    <source>
        <dbReference type="EMBL" id="NYG56386.1"/>
    </source>
</evidence>
<organism evidence="2 3">
    <name type="scientific">Nocardioides perillae</name>
    <dbReference type="NCBI Taxonomy" id="1119534"/>
    <lineage>
        <taxon>Bacteria</taxon>
        <taxon>Bacillati</taxon>
        <taxon>Actinomycetota</taxon>
        <taxon>Actinomycetes</taxon>
        <taxon>Propionibacteriales</taxon>
        <taxon>Nocardioidaceae</taxon>
        <taxon>Nocardioides</taxon>
    </lineage>
</organism>
<accession>A0A7Y9RW04</accession>
<dbReference type="InterPro" id="IPR028087">
    <property type="entry name" value="Tad_N"/>
</dbReference>
<reference evidence="2 3" key="1">
    <citation type="submission" date="2020-07" db="EMBL/GenBank/DDBJ databases">
        <title>Sequencing the genomes of 1000 actinobacteria strains.</title>
        <authorList>
            <person name="Klenk H.-P."/>
        </authorList>
    </citation>
    <scope>NUCLEOTIDE SEQUENCE [LARGE SCALE GENOMIC DNA]</scope>
    <source>
        <strain evidence="2 3">DSM 24552</strain>
    </source>
</reference>
<dbReference type="Pfam" id="PF13400">
    <property type="entry name" value="Tad"/>
    <property type="match status" value="1"/>
</dbReference>
<dbReference type="GO" id="GO:0004190">
    <property type="term" value="F:aspartic-type endopeptidase activity"/>
    <property type="evidence" value="ECO:0007669"/>
    <property type="project" value="InterPro"/>
</dbReference>
<sequence length="622" mass="62048">MVGRALRRRRRDERGGVLALVAVMASVLLVMAAFAVDLGMQRVARRDMQAVADIVALDLARLLDGRTAAQITAGDATHDPLQVALGKSVARNDDLTLGDPPQVTATLVDVDALTGEPVRLASGALAPVPSGAEPDGVLVEAATSVDFGFAPGSGGAQRTALANASTFACFRLGSFAAALSSGDAAVLGVFEAAVQDALGLNLKAVGYQGLLQTFVDLPLLAAELGAGTTDQLAALPAVKVADLLAASARVLGQDGDTAAQGTVLQMSQQMSQTLRVDVADVLAVGAGSVLEGRVNLVDLLGSAALGVAAEVSNGNNFLDTGVAWAAPHVSNGTIALRAIQAPQQACGLLGQAEARTAQVEVAADLGFALPNKVGLGSLGSLDVGIPSDPTSKAGTLSVRAELGSATGRLVSARCGEGTVADPDTIGVQVQSGLLTTSVSLPLRVTGTLDTGTTSSLLPSGTLDSVLSSLGLLLGVVGKVEVVLDLRLRNTASVTTPAQAAASPTLYVAPPRTYLDAEPSTTAGPVALPSPSVVLDATGSSASVRVTTLLGAVRVEAVPVGQLNLTGLLSAVSSSVVGTSTAAVVANVNQALVPLSRLLGVRVAGADVLGVAPPACGHPRLVG</sequence>
<name>A0A7Y9RW04_9ACTN</name>
<evidence type="ECO:0000259" key="1">
    <source>
        <dbReference type="Pfam" id="PF13400"/>
    </source>
</evidence>
<keyword evidence="3" id="KW-1185">Reference proteome</keyword>
<proteinExistence type="predicted"/>
<dbReference type="Proteomes" id="UP000544110">
    <property type="component" value="Unassembled WGS sequence"/>
</dbReference>
<dbReference type="GO" id="GO:0006508">
    <property type="term" value="P:proteolysis"/>
    <property type="evidence" value="ECO:0007669"/>
    <property type="project" value="InterPro"/>
</dbReference>
<dbReference type="InterPro" id="IPR001969">
    <property type="entry name" value="Aspartic_peptidase_AS"/>
</dbReference>
<gene>
    <name evidence="2" type="ORF">BJ989_002690</name>
</gene>
<dbReference type="PROSITE" id="PS00141">
    <property type="entry name" value="ASP_PROTEASE"/>
    <property type="match status" value="1"/>
</dbReference>
<feature type="domain" description="Putative Flp pilus-assembly TadG-like N-terminal" evidence="1">
    <location>
        <begin position="16"/>
        <end position="53"/>
    </location>
</feature>
<comment type="caution">
    <text evidence="2">The sequence shown here is derived from an EMBL/GenBank/DDBJ whole genome shotgun (WGS) entry which is preliminary data.</text>
</comment>